<reference evidence="2" key="1">
    <citation type="journal article" date="2023" name="Science">
        <title>Genome structures resolve the early diversification of teleost fishes.</title>
        <authorList>
            <person name="Parey E."/>
            <person name="Louis A."/>
            <person name="Montfort J."/>
            <person name="Bouchez O."/>
            <person name="Roques C."/>
            <person name="Iampietro C."/>
            <person name="Lluch J."/>
            <person name="Castinel A."/>
            <person name="Donnadieu C."/>
            <person name="Desvignes T."/>
            <person name="Floi Bucao C."/>
            <person name="Jouanno E."/>
            <person name="Wen M."/>
            <person name="Mejri S."/>
            <person name="Dirks R."/>
            <person name="Jansen H."/>
            <person name="Henkel C."/>
            <person name="Chen W.J."/>
            <person name="Zahm M."/>
            <person name="Cabau C."/>
            <person name="Klopp C."/>
            <person name="Thompson A.W."/>
            <person name="Robinson-Rechavi M."/>
            <person name="Braasch I."/>
            <person name="Lecointre G."/>
            <person name="Bobe J."/>
            <person name="Postlethwait J.H."/>
            <person name="Berthelot C."/>
            <person name="Roest Crollius H."/>
            <person name="Guiguen Y."/>
        </authorList>
    </citation>
    <scope>NUCLEOTIDE SEQUENCE</scope>
    <source>
        <strain evidence="2">NC1722</strain>
    </source>
</reference>
<keyword evidence="3" id="KW-1185">Reference proteome</keyword>
<organism evidence="2 3">
    <name type="scientific">Aldrovandia affinis</name>
    <dbReference type="NCBI Taxonomy" id="143900"/>
    <lineage>
        <taxon>Eukaryota</taxon>
        <taxon>Metazoa</taxon>
        <taxon>Chordata</taxon>
        <taxon>Craniata</taxon>
        <taxon>Vertebrata</taxon>
        <taxon>Euteleostomi</taxon>
        <taxon>Actinopterygii</taxon>
        <taxon>Neopterygii</taxon>
        <taxon>Teleostei</taxon>
        <taxon>Notacanthiformes</taxon>
        <taxon>Halosauridae</taxon>
        <taxon>Aldrovandia</taxon>
    </lineage>
</organism>
<protein>
    <submittedName>
        <fullName evidence="2">Uncharacterized protein</fullName>
    </submittedName>
</protein>
<proteinExistence type="predicted"/>
<evidence type="ECO:0000256" key="1">
    <source>
        <dbReference type="SAM" id="MobiDB-lite"/>
    </source>
</evidence>
<dbReference type="Proteomes" id="UP001221898">
    <property type="component" value="Unassembled WGS sequence"/>
</dbReference>
<comment type="caution">
    <text evidence="2">The sequence shown here is derived from an EMBL/GenBank/DDBJ whole genome shotgun (WGS) entry which is preliminary data.</text>
</comment>
<name>A0AAD7REZ6_9TELE</name>
<evidence type="ECO:0000313" key="3">
    <source>
        <dbReference type="Proteomes" id="UP001221898"/>
    </source>
</evidence>
<sequence>MKSLTQTEWVCCLWTADQAARSSRHLGLCIMQGPLQMTDLETVTTWMLALTSPLRCGGCRGEGVRGLELPKPQGSVDRPTGAEPMGCEGRGHKGTGFSQPHGRLGLGLAVTKAPEAIVGWSRRMGC</sequence>
<accession>A0AAD7REZ6</accession>
<gene>
    <name evidence="2" type="ORF">AAFF_G00232510</name>
</gene>
<dbReference type="EMBL" id="JAINUG010000305">
    <property type="protein sequence ID" value="KAJ8378957.1"/>
    <property type="molecule type" value="Genomic_DNA"/>
</dbReference>
<feature type="region of interest" description="Disordered" evidence="1">
    <location>
        <begin position="67"/>
        <end position="98"/>
    </location>
</feature>
<dbReference type="AlphaFoldDB" id="A0AAD7REZ6"/>
<evidence type="ECO:0000313" key="2">
    <source>
        <dbReference type="EMBL" id="KAJ8378957.1"/>
    </source>
</evidence>